<dbReference type="Proteomes" id="UP001396646">
    <property type="component" value="Unassembled WGS sequence"/>
</dbReference>
<reference evidence="1 2" key="1">
    <citation type="submission" date="2024-04" db="EMBL/GenBank/DDBJ databases">
        <title>Methanococcoides sp. LMO-2.</title>
        <authorList>
            <person name="Liang L."/>
        </authorList>
    </citation>
    <scope>NUCLEOTIDE SEQUENCE [LARGE SCALE GENOMIC DNA]</scope>
    <source>
        <strain evidence="1 2">LMO-2</strain>
    </source>
</reference>
<gene>
    <name evidence="1" type="ORF">WOA13_11485</name>
</gene>
<sequence>MTSVWIRTEDESYDVEHRYVNAEKIETCSDYADNSSITINDDDRERLIGITTSEVGYTIYRYDKESGSDSRIKHIIQWINKAKILASEKDEPVFLDFNKDFENPIVED</sequence>
<name>A0ABU9KVK7_9EURY</name>
<evidence type="ECO:0000313" key="1">
    <source>
        <dbReference type="EMBL" id="MEL4306439.1"/>
    </source>
</evidence>
<dbReference type="RefSeq" id="WP_342128041.1">
    <property type="nucleotide sequence ID" value="NZ_JBCAUS010000008.1"/>
</dbReference>
<keyword evidence="2" id="KW-1185">Reference proteome</keyword>
<dbReference type="EMBL" id="JBCAUS010000008">
    <property type="protein sequence ID" value="MEL4306439.1"/>
    <property type="molecule type" value="Genomic_DNA"/>
</dbReference>
<accession>A0ABU9KVK7</accession>
<comment type="caution">
    <text evidence="1">The sequence shown here is derived from an EMBL/GenBank/DDBJ whole genome shotgun (WGS) entry which is preliminary data.</text>
</comment>
<proteinExistence type="predicted"/>
<organism evidence="1 2">
    <name type="scientific">Methanococcoides cohabitans</name>
    <dbReference type="NCBI Taxonomy" id="3136559"/>
    <lineage>
        <taxon>Archaea</taxon>
        <taxon>Methanobacteriati</taxon>
        <taxon>Methanobacteriota</taxon>
        <taxon>Stenosarchaea group</taxon>
        <taxon>Methanomicrobia</taxon>
        <taxon>Methanosarcinales</taxon>
        <taxon>Methanosarcinaceae</taxon>
        <taxon>Methanococcoides</taxon>
    </lineage>
</organism>
<evidence type="ECO:0000313" key="2">
    <source>
        <dbReference type="Proteomes" id="UP001396646"/>
    </source>
</evidence>
<protein>
    <submittedName>
        <fullName evidence="1">Uncharacterized protein</fullName>
    </submittedName>
</protein>